<evidence type="ECO:0000313" key="1">
    <source>
        <dbReference type="EMBL" id="RIB18068.1"/>
    </source>
</evidence>
<proteinExistence type="predicted"/>
<name>A0A397V8S6_9GLOM</name>
<evidence type="ECO:0000313" key="2">
    <source>
        <dbReference type="Proteomes" id="UP000266673"/>
    </source>
</evidence>
<dbReference type="AlphaFoldDB" id="A0A397V8S6"/>
<gene>
    <name evidence="1" type="ORF">C2G38_1376978</name>
</gene>
<comment type="caution">
    <text evidence="1">The sequence shown here is derived from an EMBL/GenBank/DDBJ whole genome shotgun (WGS) entry which is preliminary data.</text>
</comment>
<sequence length="155" mass="18771">MNTPIVIPKSVPYVSCIDDSYRLVDEIKRIVINLKKSKKIFEPIIHSSSETVRALHYVKCEIESYFRQYEDTFNKYKISLEKIKEFANEVVNVEKSHYFFYPYRHVKDKYEKLLKEYENYEKILHPILIKVIMNKQERQQEDILKVQKVPYICVK</sequence>
<keyword evidence="2" id="KW-1185">Reference proteome</keyword>
<dbReference type="EMBL" id="QKWP01000564">
    <property type="protein sequence ID" value="RIB18068.1"/>
    <property type="molecule type" value="Genomic_DNA"/>
</dbReference>
<reference evidence="1 2" key="1">
    <citation type="submission" date="2018-06" db="EMBL/GenBank/DDBJ databases">
        <title>Comparative genomics reveals the genomic features of Rhizophagus irregularis, R. cerebriforme, R. diaphanum and Gigaspora rosea, and their symbiotic lifestyle signature.</title>
        <authorList>
            <person name="Morin E."/>
            <person name="San Clemente H."/>
            <person name="Chen E.C.H."/>
            <person name="De La Providencia I."/>
            <person name="Hainaut M."/>
            <person name="Kuo A."/>
            <person name="Kohler A."/>
            <person name="Murat C."/>
            <person name="Tang N."/>
            <person name="Roy S."/>
            <person name="Loubradou J."/>
            <person name="Henrissat B."/>
            <person name="Grigoriev I.V."/>
            <person name="Corradi N."/>
            <person name="Roux C."/>
            <person name="Martin F.M."/>
        </authorList>
    </citation>
    <scope>NUCLEOTIDE SEQUENCE [LARGE SCALE GENOMIC DNA]</scope>
    <source>
        <strain evidence="1 2">DAOM 194757</strain>
    </source>
</reference>
<organism evidence="1 2">
    <name type="scientific">Gigaspora rosea</name>
    <dbReference type="NCBI Taxonomy" id="44941"/>
    <lineage>
        <taxon>Eukaryota</taxon>
        <taxon>Fungi</taxon>
        <taxon>Fungi incertae sedis</taxon>
        <taxon>Mucoromycota</taxon>
        <taxon>Glomeromycotina</taxon>
        <taxon>Glomeromycetes</taxon>
        <taxon>Diversisporales</taxon>
        <taxon>Gigasporaceae</taxon>
        <taxon>Gigaspora</taxon>
    </lineage>
</organism>
<dbReference type="Proteomes" id="UP000266673">
    <property type="component" value="Unassembled WGS sequence"/>
</dbReference>
<accession>A0A397V8S6</accession>
<protein>
    <submittedName>
        <fullName evidence="1">Uncharacterized protein</fullName>
    </submittedName>
</protein>